<proteinExistence type="predicted"/>
<organism evidence="2 3">
    <name type="scientific">Microbacterium resistens</name>
    <dbReference type="NCBI Taxonomy" id="156977"/>
    <lineage>
        <taxon>Bacteria</taxon>
        <taxon>Bacillati</taxon>
        <taxon>Actinomycetota</taxon>
        <taxon>Actinomycetes</taxon>
        <taxon>Micrococcales</taxon>
        <taxon>Microbacteriaceae</taxon>
        <taxon>Microbacterium</taxon>
    </lineage>
</organism>
<sequence length="163" mass="17802">MSGPEELYPPAQYAAGWMLLAFGVLAALVLAAWLVIALTAPRRRPAPVAAPAPPAPLFVDVSAVLRQEYLGGIARIEQRYRDGELDARRANLELSRAVRAFVNEYSGLEAPVLALEDLERAGVHPALLEALRQHYYPSVFRRGPALDPIAGAEAARRVVTTWH</sequence>
<keyword evidence="1" id="KW-0812">Transmembrane</keyword>
<accession>A0ABY3RSX7</accession>
<dbReference type="EMBL" id="CP082781">
    <property type="protein sequence ID" value="UGS25582.1"/>
    <property type="molecule type" value="Genomic_DNA"/>
</dbReference>
<name>A0ABY3RSX7_9MICO</name>
<evidence type="ECO:0000256" key="1">
    <source>
        <dbReference type="SAM" id="Phobius"/>
    </source>
</evidence>
<evidence type="ECO:0000313" key="2">
    <source>
        <dbReference type="EMBL" id="UGS25582.1"/>
    </source>
</evidence>
<keyword evidence="1" id="KW-0472">Membrane</keyword>
<dbReference type="Proteomes" id="UP001199642">
    <property type="component" value="Chromosome"/>
</dbReference>
<keyword evidence="1" id="KW-1133">Transmembrane helix</keyword>
<protein>
    <submittedName>
        <fullName evidence="2">Uncharacterized protein</fullName>
    </submittedName>
</protein>
<gene>
    <name evidence="2" type="ORF">K8F61_12960</name>
</gene>
<dbReference type="RefSeq" id="WP_231819410.1">
    <property type="nucleotide sequence ID" value="NZ_CP082781.1"/>
</dbReference>
<reference evidence="2 3" key="1">
    <citation type="submission" date="2023-01" db="EMBL/GenBank/DDBJ databases">
        <title>Characterization of estradiol degrading bacteria Microbacterium sp. MZT7 and reveal degrading genes through genome analysis.</title>
        <authorList>
            <person name="Hao P."/>
            <person name="Gao Y."/>
        </authorList>
    </citation>
    <scope>NUCLEOTIDE SEQUENCE [LARGE SCALE GENOMIC DNA]</scope>
    <source>
        <strain evidence="2 3">MZT7</strain>
    </source>
</reference>
<evidence type="ECO:0000313" key="3">
    <source>
        <dbReference type="Proteomes" id="UP001199642"/>
    </source>
</evidence>
<feature type="transmembrane region" description="Helical" evidence="1">
    <location>
        <begin position="14"/>
        <end position="36"/>
    </location>
</feature>
<keyword evidence="3" id="KW-1185">Reference proteome</keyword>